<feature type="transmembrane region" description="Helical" evidence="8">
    <location>
        <begin position="356"/>
        <end position="375"/>
    </location>
</feature>
<accession>A0A2I6S310</accession>
<dbReference type="InterPro" id="IPR038377">
    <property type="entry name" value="Na/Glc_symporter_sf"/>
</dbReference>
<dbReference type="RefSeq" id="WP_102245724.1">
    <property type="nucleotide sequence ID" value="NZ_CP025682.1"/>
</dbReference>
<dbReference type="GO" id="GO:0005886">
    <property type="term" value="C:plasma membrane"/>
    <property type="evidence" value="ECO:0007669"/>
    <property type="project" value="TreeGrafter"/>
</dbReference>
<feature type="transmembrane region" description="Helical" evidence="8">
    <location>
        <begin position="69"/>
        <end position="90"/>
    </location>
</feature>
<evidence type="ECO:0000256" key="1">
    <source>
        <dbReference type="ARBA" id="ARBA00004141"/>
    </source>
</evidence>
<feature type="transmembrane region" description="Helical" evidence="8">
    <location>
        <begin position="437"/>
        <end position="456"/>
    </location>
</feature>
<organism evidence="9 10">
    <name type="scientific">Pseudazoarcus pumilus</name>
    <dbReference type="NCBI Taxonomy" id="2067960"/>
    <lineage>
        <taxon>Bacteria</taxon>
        <taxon>Pseudomonadati</taxon>
        <taxon>Pseudomonadota</taxon>
        <taxon>Betaproteobacteria</taxon>
        <taxon>Rhodocyclales</taxon>
        <taxon>Zoogloeaceae</taxon>
        <taxon>Pseudazoarcus</taxon>
    </lineage>
</organism>
<protein>
    <submittedName>
        <fullName evidence="9">Sodium:solute symporter</fullName>
    </submittedName>
</protein>
<dbReference type="GO" id="GO:0015606">
    <property type="term" value="F:spermidine transmembrane transporter activity"/>
    <property type="evidence" value="ECO:0007669"/>
    <property type="project" value="TreeGrafter"/>
</dbReference>
<feature type="transmembrane region" description="Helical" evidence="8">
    <location>
        <begin position="311"/>
        <end position="344"/>
    </location>
</feature>
<evidence type="ECO:0000256" key="2">
    <source>
        <dbReference type="ARBA" id="ARBA00006434"/>
    </source>
</evidence>
<feature type="transmembrane region" description="Helical" evidence="8">
    <location>
        <begin position="229"/>
        <end position="246"/>
    </location>
</feature>
<evidence type="ECO:0000256" key="4">
    <source>
        <dbReference type="ARBA" id="ARBA00022692"/>
    </source>
</evidence>
<feature type="transmembrane region" description="Helical" evidence="8">
    <location>
        <begin position="413"/>
        <end position="431"/>
    </location>
</feature>
<feature type="transmembrane region" description="Helical" evidence="8">
    <location>
        <begin position="6"/>
        <end position="25"/>
    </location>
</feature>
<evidence type="ECO:0000313" key="9">
    <source>
        <dbReference type="EMBL" id="AUN93650.1"/>
    </source>
</evidence>
<proteinExistence type="inferred from homology"/>
<dbReference type="InterPro" id="IPR050277">
    <property type="entry name" value="Sodium:Solute_Symporter"/>
</dbReference>
<dbReference type="KEGG" id="atw:C0099_01085"/>
<evidence type="ECO:0000256" key="6">
    <source>
        <dbReference type="ARBA" id="ARBA00023136"/>
    </source>
</evidence>
<feature type="transmembrane region" description="Helical" evidence="8">
    <location>
        <begin position="153"/>
        <end position="172"/>
    </location>
</feature>
<comment type="subcellular location">
    <subcellularLocation>
        <location evidence="1">Membrane</location>
        <topology evidence="1">Multi-pass membrane protein</topology>
    </subcellularLocation>
</comment>
<dbReference type="InterPro" id="IPR001734">
    <property type="entry name" value="Na/solute_symporter"/>
</dbReference>
<dbReference type="Proteomes" id="UP000242205">
    <property type="component" value="Chromosome"/>
</dbReference>
<dbReference type="AlphaFoldDB" id="A0A2I6S310"/>
<feature type="transmembrane region" description="Helical" evidence="8">
    <location>
        <begin position="267"/>
        <end position="291"/>
    </location>
</feature>
<keyword evidence="4 8" id="KW-0812">Transmembrane</keyword>
<dbReference type="Pfam" id="PF00474">
    <property type="entry name" value="SSF"/>
    <property type="match status" value="1"/>
</dbReference>
<dbReference type="PANTHER" id="PTHR48086">
    <property type="entry name" value="SODIUM/PROLINE SYMPORTER-RELATED"/>
    <property type="match status" value="1"/>
</dbReference>
<reference evidence="9 10" key="1">
    <citation type="submission" date="2018-01" db="EMBL/GenBank/DDBJ databases">
        <authorList>
            <person name="Fu G.-Y."/>
        </authorList>
    </citation>
    <scope>NUCLEOTIDE SEQUENCE [LARGE SCALE GENOMIC DNA]</scope>
    <source>
        <strain evidence="9 10">SY39</strain>
    </source>
</reference>
<dbReference type="Gene3D" id="1.20.1730.10">
    <property type="entry name" value="Sodium/glucose cotransporter"/>
    <property type="match status" value="1"/>
</dbReference>
<feature type="transmembrane region" description="Helical" evidence="8">
    <location>
        <begin position="381"/>
        <end position="401"/>
    </location>
</feature>
<keyword evidence="10" id="KW-1185">Reference proteome</keyword>
<evidence type="ECO:0000256" key="8">
    <source>
        <dbReference type="SAM" id="Phobius"/>
    </source>
</evidence>
<feature type="transmembrane region" description="Helical" evidence="8">
    <location>
        <begin position="121"/>
        <end position="147"/>
    </location>
</feature>
<sequence>MFDPTTTLLWLAAFSACFALAGIAYSRRHRPDIEDYVVARNSQGRVATVLTLLASSLGAWILFAPAQAATWGGIAAVTGYALGAMSPRIAMIPLGRRMRALIPAGHTLTEFLIVRYGRPMYGLTLAIMLFYLFIALSAEITAMARLVTLVAPVPLWLTAAIVMGATLLYTSVGGLRSSIFTDKVQTLVILPLLLTLMVLGWRAVGGAAPVIERLQAEAPHLLDPLSIDGLRAGATFFVAILLTGLFHQGNWQRVYSARDARTLTTGFLIGGLLAAPFIFLTGLFGLAWVALQPGGDASVALFAVLLPGAPEWFVIALIPLGLALVMSSADTAISAVSSIVAVDARRLLPDASPQRLMRYARGLVLLLAVPVMIVAAQGYSVLYLFLLADLLCSAAAFPVFYGLYDRRLDGRTAFAATLAGLIAGLTLFPAPGAPLTWLLESFLVAALVPVAVMWILPRLLGRRATFDFATLKHSVRRLDARP</sequence>
<evidence type="ECO:0000256" key="5">
    <source>
        <dbReference type="ARBA" id="ARBA00022989"/>
    </source>
</evidence>
<keyword evidence="5 8" id="KW-1133">Transmembrane helix</keyword>
<keyword evidence="6 8" id="KW-0472">Membrane</keyword>
<name>A0A2I6S310_9RHOO</name>
<gene>
    <name evidence="9" type="ORF">C0099_01085</name>
</gene>
<dbReference type="PROSITE" id="PS50283">
    <property type="entry name" value="NA_SOLUT_SYMP_3"/>
    <property type="match status" value="1"/>
</dbReference>
<comment type="similarity">
    <text evidence="2 7">Belongs to the sodium:solute symporter (SSF) (TC 2.A.21) family.</text>
</comment>
<evidence type="ECO:0000256" key="3">
    <source>
        <dbReference type="ARBA" id="ARBA00022448"/>
    </source>
</evidence>
<evidence type="ECO:0000256" key="7">
    <source>
        <dbReference type="RuleBase" id="RU362091"/>
    </source>
</evidence>
<evidence type="ECO:0000313" key="10">
    <source>
        <dbReference type="Proteomes" id="UP000242205"/>
    </source>
</evidence>
<feature type="transmembrane region" description="Helical" evidence="8">
    <location>
        <begin position="46"/>
        <end position="63"/>
    </location>
</feature>
<dbReference type="OrthoDB" id="9789704at2"/>
<feature type="transmembrane region" description="Helical" evidence="8">
    <location>
        <begin position="184"/>
        <end position="204"/>
    </location>
</feature>
<dbReference type="PANTHER" id="PTHR48086:SF10">
    <property type="entry name" value="AGR155CP"/>
    <property type="match status" value="1"/>
</dbReference>
<dbReference type="EMBL" id="CP025682">
    <property type="protein sequence ID" value="AUN93650.1"/>
    <property type="molecule type" value="Genomic_DNA"/>
</dbReference>
<keyword evidence="3" id="KW-0813">Transport</keyword>